<name>Q24C44_TETTS</name>
<protein>
    <submittedName>
        <fullName evidence="2">Uncharacterized protein</fullName>
    </submittedName>
</protein>
<dbReference type="EMBL" id="GG662372">
    <property type="protein sequence ID" value="EAS05394.2"/>
    <property type="molecule type" value="Genomic_DNA"/>
</dbReference>
<dbReference type="RefSeq" id="XP_001025639.2">
    <property type="nucleotide sequence ID" value="XM_001025639.2"/>
</dbReference>
<evidence type="ECO:0000256" key="1">
    <source>
        <dbReference type="SAM" id="MobiDB-lite"/>
    </source>
</evidence>
<accession>Q24C44</accession>
<evidence type="ECO:0000313" key="2">
    <source>
        <dbReference type="EMBL" id="EAS05394.2"/>
    </source>
</evidence>
<dbReference type="GeneID" id="7840910"/>
<feature type="compositionally biased region" description="Basic and acidic residues" evidence="1">
    <location>
        <begin position="406"/>
        <end position="415"/>
    </location>
</feature>
<organism evidence="2 3">
    <name type="scientific">Tetrahymena thermophila (strain SB210)</name>
    <dbReference type="NCBI Taxonomy" id="312017"/>
    <lineage>
        <taxon>Eukaryota</taxon>
        <taxon>Sar</taxon>
        <taxon>Alveolata</taxon>
        <taxon>Ciliophora</taxon>
        <taxon>Intramacronucleata</taxon>
        <taxon>Oligohymenophorea</taxon>
        <taxon>Hymenostomatida</taxon>
        <taxon>Tetrahymenina</taxon>
        <taxon>Tetrahymenidae</taxon>
        <taxon>Tetrahymena</taxon>
    </lineage>
</organism>
<evidence type="ECO:0000313" key="3">
    <source>
        <dbReference type="Proteomes" id="UP000009168"/>
    </source>
</evidence>
<feature type="region of interest" description="Disordered" evidence="1">
    <location>
        <begin position="463"/>
        <end position="507"/>
    </location>
</feature>
<feature type="compositionally biased region" description="Basic and acidic residues" evidence="1">
    <location>
        <begin position="487"/>
        <end position="507"/>
    </location>
</feature>
<dbReference type="KEGG" id="tet:TTHERM_00697280"/>
<dbReference type="Proteomes" id="UP000009168">
    <property type="component" value="Unassembled WGS sequence"/>
</dbReference>
<gene>
    <name evidence="2" type="ORF">TTHERM_00697280</name>
</gene>
<reference evidence="3" key="1">
    <citation type="journal article" date="2006" name="PLoS Biol.">
        <title>Macronuclear genome sequence of the ciliate Tetrahymena thermophila, a model eukaryote.</title>
        <authorList>
            <person name="Eisen J.A."/>
            <person name="Coyne R.S."/>
            <person name="Wu M."/>
            <person name="Wu D."/>
            <person name="Thiagarajan M."/>
            <person name="Wortman J.R."/>
            <person name="Badger J.H."/>
            <person name="Ren Q."/>
            <person name="Amedeo P."/>
            <person name="Jones K.M."/>
            <person name="Tallon L.J."/>
            <person name="Delcher A.L."/>
            <person name="Salzberg S.L."/>
            <person name="Silva J.C."/>
            <person name="Haas B.J."/>
            <person name="Majoros W.H."/>
            <person name="Farzad M."/>
            <person name="Carlton J.M."/>
            <person name="Smith R.K. Jr."/>
            <person name="Garg J."/>
            <person name="Pearlman R.E."/>
            <person name="Karrer K.M."/>
            <person name="Sun L."/>
            <person name="Manning G."/>
            <person name="Elde N.C."/>
            <person name="Turkewitz A.P."/>
            <person name="Asai D.J."/>
            <person name="Wilkes D.E."/>
            <person name="Wang Y."/>
            <person name="Cai H."/>
            <person name="Collins K."/>
            <person name="Stewart B.A."/>
            <person name="Lee S.R."/>
            <person name="Wilamowska K."/>
            <person name="Weinberg Z."/>
            <person name="Ruzzo W.L."/>
            <person name="Wloga D."/>
            <person name="Gaertig J."/>
            <person name="Frankel J."/>
            <person name="Tsao C.-C."/>
            <person name="Gorovsky M.A."/>
            <person name="Keeling P.J."/>
            <person name="Waller R.F."/>
            <person name="Patron N.J."/>
            <person name="Cherry J.M."/>
            <person name="Stover N.A."/>
            <person name="Krieger C.J."/>
            <person name="del Toro C."/>
            <person name="Ryder H.F."/>
            <person name="Williamson S.C."/>
            <person name="Barbeau R.A."/>
            <person name="Hamilton E.P."/>
            <person name="Orias E."/>
        </authorList>
    </citation>
    <scope>NUCLEOTIDE SEQUENCE [LARGE SCALE GENOMIC DNA]</scope>
    <source>
        <strain evidence="3">SB210</strain>
    </source>
</reference>
<sequence length="732" mass="86178">MWFAKNNLCKVFREDSQNTRSYIPIDSDLYKKKYGSNENLSNIQQAYFMSSNLNPNIQYEESYKQKKNRSTQLSQSFKSKNSITQKSLSNLKDQNYSNIIKNPEDFNDNCQQAISSFAITDIKKQGKSIKTSSQLDHNEEQKNTLHNQNSSLLKLRDTSKDKQNNLTNYNEFYFAAQGSKQDPFDSLLQQNQEQIEPRNQSHKKQQSQRNLEISLEHLSKKKSFDFAQRNGNILSSSRLATEEKTNNNSNYYQIYNNSLKTEISSRKESLSNLFFNTSRKSLDNLNFSKYINFIENKREKTIKNIIEKEIEQKENGLNKNLIQLPSLKKSQSNLNILQQLLTPRANPYPSARNCVNVVKNEEGNFNQTEKIIQKVPKLNTHKACNIQFEENLSQFQYFQKINGKEEKIESPEKNNDCGYQDSKRSQVSLGDKQNENKLQFIIQNNQTPQMHLPKFNADPQQISQNQLHSERKMSSRSNSRNQNKSKKSQDIQEHKKEVQKEKQKQHTQYRIEHFRQIILKNDYVKRDVSEISDYLEYLLSQTDISKKQIKKQINIILQNTHAIQDLFFSDNNLVINASAAYYQQFIIQELIQENFLQKFLNKEDILKEVILPDLYIFRDKLTQYCRNRQQNHLRNIEQTILLEQSTINNIELNRFYSNQNNPEKILQTNFTTSNQFLSDFIYPNEPLLAIDKVERKLGNFNLVKHSGRIHSYQITNALKALKEKKKQVNKIF</sequence>
<feature type="region of interest" description="Disordered" evidence="1">
    <location>
        <begin position="406"/>
        <end position="429"/>
    </location>
</feature>
<proteinExistence type="predicted"/>
<keyword evidence="3" id="KW-1185">Reference proteome</keyword>
<dbReference type="HOGENOM" id="CLU_382436_0_0_1"/>
<feature type="region of interest" description="Disordered" evidence="1">
    <location>
        <begin position="130"/>
        <end position="151"/>
    </location>
</feature>
<dbReference type="InParanoid" id="Q24C44"/>
<dbReference type="AlphaFoldDB" id="Q24C44"/>